<evidence type="ECO:0000313" key="4">
    <source>
        <dbReference type="EMBL" id="GBG22996.1"/>
    </source>
</evidence>
<feature type="repeat" description="WD" evidence="3">
    <location>
        <begin position="149"/>
        <end position="180"/>
    </location>
</feature>
<name>A0A2R5FW50_NOSCO</name>
<dbReference type="EMBL" id="BDUD01000002">
    <property type="protein sequence ID" value="GBG22996.1"/>
    <property type="molecule type" value="Genomic_DNA"/>
</dbReference>
<dbReference type="InterPro" id="IPR036322">
    <property type="entry name" value="WD40_repeat_dom_sf"/>
</dbReference>
<dbReference type="PRINTS" id="PR00320">
    <property type="entry name" value="GPROTEINBRPT"/>
</dbReference>
<evidence type="ECO:0000256" key="2">
    <source>
        <dbReference type="ARBA" id="ARBA00022737"/>
    </source>
</evidence>
<dbReference type="PANTHER" id="PTHR19879:SF9">
    <property type="entry name" value="TRANSCRIPTION INITIATION FACTOR TFIID SUBUNIT 5"/>
    <property type="match status" value="1"/>
</dbReference>
<keyword evidence="5" id="KW-1185">Reference proteome</keyword>
<accession>A0A2R5FW50</accession>
<dbReference type="PANTHER" id="PTHR19879">
    <property type="entry name" value="TRANSCRIPTION INITIATION FACTOR TFIID"/>
    <property type="match status" value="1"/>
</dbReference>
<comment type="caution">
    <text evidence="4">The sequence shown here is derived from an EMBL/GenBank/DDBJ whole genome shotgun (WGS) entry which is preliminary data.</text>
</comment>
<dbReference type="SUPFAM" id="SSF50978">
    <property type="entry name" value="WD40 repeat-like"/>
    <property type="match status" value="1"/>
</dbReference>
<dbReference type="Proteomes" id="UP000245124">
    <property type="component" value="Unassembled WGS sequence"/>
</dbReference>
<dbReference type="CDD" id="cd00200">
    <property type="entry name" value="WD40"/>
    <property type="match status" value="1"/>
</dbReference>
<protein>
    <submittedName>
        <fullName evidence="4">WD repeat protein</fullName>
    </submittedName>
</protein>
<gene>
    <name evidence="4" type="ORF">NIES4072_67080</name>
</gene>
<evidence type="ECO:0000256" key="1">
    <source>
        <dbReference type="ARBA" id="ARBA00022574"/>
    </source>
</evidence>
<reference evidence="4 5" key="1">
    <citation type="submission" date="2017-06" db="EMBL/GenBank/DDBJ databases">
        <title>Genome sequencing of cyanobaciteial culture collection at National Institute for Environmental Studies (NIES).</title>
        <authorList>
            <person name="Hirose Y."/>
            <person name="Shimura Y."/>
            <person name="Fujisawa T."/>
            <person name="Nakamura Y."/>
            <person name="Kawachi M."/>
        </authorList>
    </citation>
    <scope>NUCLEOTIDE SEQUENCE [LARGE SCALE GENOMIC DNA]</scope>
    <source>
        <strain evidence="4 5">NIES-4072</strain>
    </source>
</reference>
<evidence type="ECO:0000256" key="3">
    <source>
        <dbReference type="PROSITE-ProRule" id="PRU00221"/>
    </source>
</evidence>
<feature type="repeat" description="WD" evidence="3">
    <location>
        <begin position="329"/>
        <end position="364"/>
    </location>
</feature>
<dbReference type="SMART" id="SM00320">
    <property type="entry name" value="WD40"/>
    <property type="match status" value="7"/>
</dbReference>
<dbReference type="AlphaFoldDB" id="A0A2R5FW50"/>
<organism evidence="4 5">
    <name type="scientific">Nostoc commune NIES-4072</name>
    <dbReference type="NCBI Taxonomy" id="2005467"/>
    <lineage>
        <taxon>Bacteria</taxon>
        <taxon>Bacillati</taxon>
        <taxon>Cyanobacteriota</taxon>
        <taxon>Cyanophyceae</taxon>
        <taxon>Nostocales</taxon>
        <taxon>Nostocaceae</taxon>
        <taxon>Nostoc</taxon>
    </lineage>
</organism>
<dbReference type="InterPro" id="IPR019775">
    <property type="entry name" value="WD40_repeat_CS"/>
</dbReference>
<sequence length="364" mass="39834">MAALTEAINYGDAGLELVIQSLQNESVQLKAVAYKLLHKRKEAGIGQVIAALNPYHYKFFECLTTLSGHTSDVYGIAFSPDGQTIASGSHDKTIKLWNIQTSQLISTLGEGLSSPYALAFSPDGKTLYSNNWNEIKIWDLQKKQEIRILKGHFDAVLSLAVAPDGTLISGSQDKLIYVWEQPRSGKYDVLGEHPCYVWGMNTVKVSLSIDGKILISGSAIDRAIKIWNWKQRQQITTLGNETLGLNNYAPGLSCVAISPDGTIAIAGGENQVDVWDIEKREKIYTLTLEADNKIHSISVSKDGEAFFGGLNNGIIKIWNLFTGEEIHDLEGHSANVMSIAVSPDGKTVVSASIDKTIKIWSIPE</sequence>
<feature type="repeat" description="WD" evidence="3">
    <location>
        <begin position="287"/>
        <end position="328"/>
    </location>
</feature>
<proteinExistence type="predicted"/>
<dbReference type="RefSeq" id="WP_109012978.1">
    <property type="nucleotide sequence ID" value="NZ_BDUD01000002.1"/>
</dbReference>
<dbReference type="InterPro" id="IPR015943">
    <property type="entry name" value="WD40/YVTN_repeat-like_dom_sf"/>
</dbReference>
<keyword evidence="2" id="KW-0677">Repeat</keyword>
<dbReference type="PROSITE" id="PS50082">
    <property type="entry name" value="WD_REPEATS_2"/>
    <property type="match status" value="5"/>
</dbReference>
<feature type="repeat" description="WD" evidence="3">
    <location>
        <begin position="66"/>
        <end position="107"/>
    </location>
</feature>
<dbReference type="PROSITE" id="PS50294">
    <property type="entry name" value="WD_REPEATS_REGION"/>
    <property type="match status" value="3"/>
</dbReference>
<dbReference type="PROSITE" id="PS00678">
    <property type="entry name" value="WD_REPEATS_1"/>
    <property type="match status" value="1"/>
</dbReference>
<dbReference type="Gene3D" id="2.130.10.10">
    <property type="entry name" value="YVTN repeat-like/Quinoprotein amine dehydrogenase"/>
    <property type="match status" value="2"/>
</dbReference>
<evidence type="ECO:0000313" key="5">
    <source>
        <dbReference type="Proteomes" id="UP000245124"/>
    </source>
</evidence>
<dbReference type="Pfam" id="PF00400">
    <property type="entry name" value="WD40"/>
    <property type="match status" value="6"/>
</dbReference>
<dbReference type="OrthoDB" id="494465at2"/>
<dbReference type="InterPro" id="IPR001680">
    <property type="entry name" value="WD40_rpt"/>
</dbReference>
<feature type="repeat" description="WD" evidence="3">
    <location>
        <begin position="245"/>
        <end position="285"/>
    </location>
</feature>
<dbReference type="InterPro" id="IPR020472">
    <property type="entry name" value="WD40_PAC1"/>
</dbReference>
<keyword evidence="1 3" id="KW-0853">WD repeat</keyword>